<evidence type="ECO:0000313" key="1">
    <source>
        <dbReference type="EMBL" id="GIJ32351.1"/>
    </source>
</evidence>
<gene>
    <name evidence="1" type="ORF">Vse01_14990</name>
</gene>
<protein>
    <recommendedName>
        <fullName evidence="3">Homeodomain-like domain-containing protein</fullName>
    </recommendedName>
</protein>
<evidence type="ECO:0008006" key="3">
    <source>
        <dbReference type="Google" id="ProtNLM"/>
    </source>
</evidence>
<dbReference type="Gene3D" id="1.10.10.60">
    <property type="entry name" value="Homeodomain-like"/>
    <property type="match status" value="1"/>
</dbReference>
<organism evidence="1 2">
    <name type="scientific">Micromonospora sediminimaris</name>
    <dbReference type="NCBI Taxonomy" id="547162"/>
    <lineage>
        <taxon>Bacteria</taxon>
        <taxon>Bacillati</taxon>
        <taxon>Actinomycetota</taxon>
        <taxon>Actinomycetes</taxon>
        <taxon>Micromonosporales</taxon>
        <taxon>Micromonosporaceae</taxon>
        <taxon>Micromonospora</taxon>
    </lineage>
</organism>
<proteinExistence type="predicted"/>
<dbReference type="SUPFAM" id="SSF46689">
    <property type="entry name" value="Homeodomain-like"/>
    <property type="match status" value="1"/>
</dbReference>
<dbReference type="Pfam" id="PF13384">
    <property type="entry name" value="HTH_23"/>
    <property type="match status" value="1"/>
</dbReference>
<dbReference type="Proteomes" id="UP000607311">
    <property type="component" value="Unassembled WGS sequence"/>
</dbReference>
<dbReference type="EMBL" id="BOPD01000009">
    <property type="protein sequence ID" value="GIJ32351.1"/>
    <property type="molecule type" value="Genomic_DNA"/>
</dbReference>
<keyword evidence="2" id="KW-1185">Reference proteome</keyword>
<evidence type="ECO:0000313" key="2">
    <source>
        <dbReference type="Proteomes" id="UP000607311"/>
    </source>
</evidence>
<sequence>MPDVSYVRPNLHPMTGFDATEVRRLRTEEQLSVREIRARTGLGRNRIYEMLRGIPAPDRVRRPRAKDDLRAEAVALRSSGRPVPEIARQLGVSRSTAYLWVRHLPLERDPEEERQRRRAHSKLMTDAQWNEHRRARDAARAATVDAAAAWVKNLRYRDLVLVGAALYWAEGSKAKPWRPHDCRVRFVNSDPVLVTLFIEFVEALGERREALRYRVAIHESADAAEAVGWWADQIGVSAEVFQPSTMKRHRPTTVRRNTGESYRGCLSVEVPRSRRLYWKIEGIMKGMADGVRTAGR</sequence>
<reference evidence="1" key="1">
    <citation type="submission" date="2021-01" db="EMBL/GenBank/DDBJ databases">
        <title>Whole genome shotgun sequence of Verrucosispora sediminis NBRC 107745.</title>
        <authorList>
            <person name="Komaki H."/>
            <person name="Tamura T."/>
        </authorList>
    </citation>
    <scope>NUCLEOTIDE SEQUENCE</scope>
    <source>
        <strain evidence="1">NBRC 107745</strain>
    </source>
</reference>
<dbReference type="InterPro" id="IPR009057">
    <property type="entry name" value="Homeodomain-like_sf"/>
</dbReference>
<dbReference type="AlphaFoldDB" id="A0A9W5UQB3"/>
<name>A0A9W5UQB3_9ACTN</name>
<accession>A0A9W5UQB3</accession>
<comment type="caution">
    <text evidence="1">The sequence shown here is derived from an EMBL/GenBank/DDBJ whole genome shotgun (WGS) entry which is preliminary data.</text>
</comment>